<organism evidence="1">
    <name type="scientific">viral metagenome</name>
    <dbReference type="NCBI Taxonomy" id="1070528"/>
    <lineage>
        <taxon>unclassified sequences</taxon>
        <taxon>metagenomes</taxon>
        <taxon>organismal metagenomes</taxon>
    </lineage>
</organism>
<protein>
    <submittedName>
        <fullName evidence="1">Uncharacterized protein</fullName>
    </submittedName>
</protein>
<sequence>MSSPFSLFNTMIPAALVTAGVALAIASGSGPKNVVDVKSRVDGRTYRVQNLPDKQEAADRISTIRINLDKLIEYYKSDPSAMADSRVKIMVSRFNPNNFTENDLNTDTT</sequence>
<reference evidence="1" key="1">
    <citation type="journal article" date="2020" name="Nature">
        <title>Giant virus diversity and host interactions through global metagenomics.</title>
        <authorList>
            <person name="Schulz F."/>
            <person name="Roux S."/>
            <person name="Paez-Espino D."/>
            <person name="Jungbluth S."/>
            <person name="Walsh D.A."/>
            <person name="Denef V.J."/>
            <person name="McMahon K.D."/>
            <person name="Konstantinidis K.T."/>
            <person name="Eloe-Fadrosh E.A."/>
            <person name="Kyrpides N.C."/>
            <person name="Woyke T."/>
        </authorList>
    </citation>
    <scope>NUCLEOTIDE SEQUENCE</scope>
    <source>
        <strain evidence="1">GVMAG-S-1035315-10</strain>
    </source>
</reference>
<name>A0A6C0JLR4_9ZZZZ</name>
<evidence type="ECO:0000313" key="1">
    <source>
        <dbReference type="EMBL" id="QHU06539.1"/>
    </source>
</evidence>
<dbReference type="EMBL" id="MN740657">
    <property type="protein sequence ID" value="QHU06539.1"/>
    <property type="molecule type" value="Genomic_DNA"/>
</dbReference>
<dbReference type="AlphaFoldDB" id="A0A6C0JLR4"/>
<accession>A0A6C0JLR4</accession>
<proteinExistence type="predicted"/>